<proteinExistence type="predicted"/>
<gene>
    <name evidence="2" type="ORF">M6B38_401825</name>
    <name evidence="1" type="ORF">M6B38_419425</name>
</gene>
<dbReference type="InterPro" id="IPR007493">
    <property type="entry name" value="DUF538"/>
</dbReference>
<dbReference type="EMBL" id="JANAVB010025939">
    <property type="protein sequence ID" value="KAJ6819897.1"/>
    <property type="molecule type" value="Genomic_DNA"/>
</dbReference>
<name>A0AAX6FUC7_IRIPA</name>
<dbReference type="InterPro" id="IPR036758">
    <property type="entry name" value="At5g01610-like"/>
</dbReference>
<dbReference type="SUPFAM" id="SSF141562">
    <property type="entry name" value="At5g01610-like"/>
    <property type="match status" value="1"/>
</dbReference>
<dbReference type="PANTHER" id="PTHR31676:SF191">
    <property type="entry name" value="OS07G0120650 PROTEIN"/>
    <property type="match status" value="1"/>
</dbReference>
<evidence type="ECO:0000313" key="2">
    <source>
        <dbReference type="EMBL" id="KAJ6819897.1"/>
    </source>
</evidence>
<dbReference type="Proteomes" id="UP001140949">
    <property type="component" value="Unassembled WGS sequence"/>
</dbReference>
<evidence type="ECO:0000313" key="3">
    <source>
        <dbReference type="Proteomes" id="UP001140949"/>
    </source>
</evidence>
<comment type="caution">
    <text evidence="2">The sequence shown here is derived from an EMBL/GenBank/DDBJ whole genome shotgun (WGS) entry which is preliminary data.</text>
</comment>
<sequence length="177" mass="19993">MPIYIEWNASLLTLTHSSFYAFNKSLPLSIILIKTYMASKTVESHRAGAEVCHGDAECRKKSIELLGELGLPRNLFPLVDIQEFGYNKTTGFMWLVQKKSTTYTFEKIKRKVSYATEVSAFVGPRSIKKLSGVKTRELLLWLTVSEMFFADPTTKELTFKTPTGISDSCEASVFDLE</sequence>
<protein>
    <submittedName>
        <fullName evidence="2">Uncharacterized protein</fullName>
    </submittedName>
</protein>
<evidence type="ECO:0000313" key="1">
    <source>
        <dbReference type="EMBL" id="KAJ6816051.1"/>
    </source>
</evidence>
<reference evidence="2" key="1">
    <citation type="journal article" date="2023" name="GigaByte">
        <title>Genome assembly of the bearded iris, Iris pallida Lam.</title>
        <authorList>
            <person name="Bruccoleri R.E."/>
            <person name="Oakeley E.J."/>
            <person name="Faust A.M.E."/>
            <person name="Altorfer M."/>
            <person name="Dessus-Babus S."/>
            <person name="Burckhardt D."/>
            <person name="Oertli M."/>
            <person name="Naumann U."/>
            <person name="Petersen F."/>
            <person name="Wong J."/>
        </authorList>
    </citation>
    <scope>NUCLEOTIDE SEQUENCE</scope>
    <source>
        <strain evidence="2">GSM-AAB239-AS_SAM_17_03QT</strain>
    </source>
</reference>
<organism evidence="2 3">
    <name type="scientific">Iris pallida</name>
    <name type="common">Sweet iris</name>
    <dbReference type="NCBI Taxonomy" id="29817"/>
    <lineage>
        <taxon>Eukaryota</taxon>
        <taxon>Viridiplantae</taxon>
        <taxon>Streptophyta</taxon>
        <taxon>Embryophyta</taxon>
        <taxon>Tracheophyta</taxon>
        <taxon>Spermatophyta</taxon>
        <taxon>Magnoliopsida</taxon>
        <taxon>Liliopsida</taxon>
        <taxon>Asparagales</taxon>
        <taxon>Iridaceae</taxon>
        <taxon>Iridoideae</taxon>
        <taxon>Irideae</taxon>
        <taxon>Iris</taxon>
    </lineage>
</organism>
<dbReference type="Pfam" id="PF04398">
    <property type="entry name" value="DUF538"/>
    <property type="match status" value="1"/>
</dbReference>
<accession>A0AAX6FUC7</accession>
<reference evidence="2" key="2">
    <citation type="submission" date="2023-04" db="EMBL/GenBank/DDBJ databases">
        <authorList>
            <person name="Bruccoleri R.E."/>
            <person name="Oakeley E.J."/>
            <person name="Faust A.-M."/>
            <person name="Dessus-Babus S."/>
            <person name="Altorfer M."/>
            <person name="Burckhardt D."/>
            <person name="Oertli M."/>
            <person name="Naumann U."/>
            <person name="Petersen F."/>
            <person name="Wong J."/>
        </authorList>
    </citation>
    <scope>NUCLEOTIDE SEQUENCE</scope>
    <source>
        <strain evidence="2">GSM-AAB239-AS_SAM_17_03QT</strain>
        <tissue evidence="2">Leaf</tissue>
    </source>
</reference>
<keyword evidence="3" id="KW-1185">Reference proteome</keyword>
<dbReference type="PANTHER" id="PTHR31676">
    <property type="entry name" value="T31J12.3 PROTEIN-RELATED"/>
    <property type="match status" value="1"/>
</dbReference>
<dbReference type="Gene3D" id="2.30.240.10">
    <property type="entry name" value="At5g01610-like"/>
    <property type="match status" value="1"/>
</dbReference>
<dbReference type="AlphaFoldDB" id="A0AAX6FUC7"/>
<dbReference type="EMBL" id="JANAVB010028398">
    <property type="protein sequence ID" value="KAJ6816051.1"/>
    <property type="molecule type" value="Genomic_DNA"/>
</dbReference>